<dbReference type="AlphaFoldDB" id="X1H5C2"/>
<protein>
    <submittedName>
        <fullName evidence="1">Uncharacterized protein</fullName>
    </submittedName>
</protein>
<proteinExistence type="predicted"/>
<sequence length="135" mass="13942">MLEETAARIVSRLTEVSIDSGDAKATIEIVDYSALALDTVTVTINATAHVLTEGTDWNRGASNTAAASSLAAAIDALEGVSASSSAAIVTIAAPENITSLAVSDAVNMTLVDSSLTTIYDPIKGWETDKWKDAIV</sequence>
<dbReference type="EMBL" id="BARU01024399">
    <property type="protein sequence ID" value="GAH49039.1"/>
    <property type="molecule type" value="Genomic_DNA"/>
</dbReference>
<comment type="caution">
    <text evidence="1">The sequence shown here is derived from an EMBL/GenBank/DDBJ whole genome shotgun (WGS) entry which is preliminary data.</text>
</comment>
<reference evidence="1" key="1">
    <citation type="journal article" date="2014" name="Front. Microbiol.">
        <title>High frequency of phylogenetically diverse reductive dehalogenase-homologous genes in deep subseafloor sedimentary metagenomes.</title>
        <authorList>
            <person name="Kawai M."/>
            <person name="Futagami T."/>
            <person name="Toyoda A."/>
            <person name="Takaki Y."/>
            <person name="Nishi S."/>
            <person name="Hori S."/>
            <person name="Arai W."/>
            <person name="Tsubouchi T."/>
            <person name="Morono Y."/>
            <person name="Uchiyama I."/>
            <person name="Ito T."/>
            <person name="Fujiyama A."/>
            <person name="Inagaki F."/>
            <person name="Takami H."/>
        </authorList>
    </citation>
    <scope>NUCLEOTIDE SEQUENCE</scope>
    <source>
        <strain evidence="1">Expedition CK06-06</strain>
    </source>
</reference>
<evidence type="ECO:0000313" key="1">
    <source>
        <dbReference type="EMBL" id="GAH49039.1"/>
    </source>
</evidence>
<accession>X1H5C2</accession>
<name>X1H5C2_9ZZZZ</name>
<organism evidence="1">
    <name type="scientific">marine sediment metagenome</name>
    <dbReference type="NCBI Taxonomy" id="412755"/>
    <lineage>
        <taxon>unclassified sequences</taxon>
        <taxon>metagenomes</taxon>
        <taxon>ecological metagenomes</taxon>
    </lineage>
</organism>
<gene>
    <name evidence="1" type="ORF">S03H2_39456</name>
</gene>
<feature type="non-terminal residue" evidence="1">
    <location>
        <position position="135"/>
    </location>
</feature>